<comment type="caution">
    <text evidence="1">The sequence shown here is derived from an EMBL/GenBank/DDBJ whole genome shotgun (WGS) entry which is preliminary data.</text>
</comment>
<accession>A0ACB0IVY5</accession>
<proteinExistence type="predicted"/>
<name>A0ACB0IVY5_TRIPR</name>
<keyword evidence="2" id="KW-1185">Reference proteome</keyword>
<protein>
    <submittedName>
        <fullName evidence="1">Uncharacterized protein</fullName>
    </submittedName>
</protein>
<reference evidence="1" key="1">
    <citation type="submission" date="2023-10" db="EMBL/GenBank/DDBJ databases">
        <authorList>
            <person name="Rodriguez Cubillos JULIANA M."/>
            <person name="De Vega J."/>
        </authorList>
    </citation>
    <scope>NUCLEOTIDE SEQUENCE</scope>
</reference>
<sequence length="109" mass="12815">MRVYTSLWNADDWATRGGLIKTNWTNAPFIAKFNHFRARACKWHGAVSIDQCASNIASNWWTSPIYKQLSYAQLGQMNWVRDNYMIYNYCSDTKRFNGQLPPECFKAQY</sequence>
<organism evidence="1 2">
    <name type="scientific">Trifolium pratense</name>
    <name type="common">Red clover</name>
    <dbReference type="NCBI Taxonomy" id="57577"/>
    <lineage>
        <taxon>Eukaryota</taxon>
        <taxon>Viridiplantae</taxon>
        <taxon>Streptophyta</taxon>
        <taxon>Embryophyta</taxon>
        <taxon>Tracheophyta</taxon>
        <taxon>Spermatophyta</taxon>
        <taxon>Magnoliopsida</taxon>
        <taxon>eudicotyledons</taxon>
        <taxon>Gunneridae</taxon>
        <taxon>Pentapetalae</taxon>
        <taxon>rosids</taxon>
        <taxon>fabids</taxon>
        <taxon>Fabales</taxon>
        <taxon>Fabaceae</taxon>
        <taxon>Papilionoideae</taxon>
        <taxon>50 kb inversion clade</taxon>
        <taxon>NPAAA clade</taxon>
        <taxon>Hologalegina</taxon>
        <taxon>IRL clade</taxon>
        <taxon>Trifolieae</taxon>
        <taxon>Trifolium</taxon>
    </lineage>
</organism>
<dbReference type="Proteomes" id="UP001177021">
    <property type="component" value="Unassembled WGS sequence"/>
</dbReference>
<evidence type="ECO:0000313" key="2">
    <source>
        <dbReference type="Proteomes" id="UP001177021"/>
    </source>
</evidence>
<dbReference type="EMBL" id="CASHSV030000013">
    <property type="protein sequence ID" value="CAJ2636749.1"/>
    <property type="molecule type" value="Genomic_DNA"/>
</dbReference>
<evidence type="ECO:0000313" key="1">
    <source>
        <dbReference type="EMBL" id="CAJ2636749.1"/>
    </source>
</evidence>
<gene>
    <name evidence="1" type="ORF">MILVUS5_LOCUS7210</name>
</gene>